<dbReference type="InterPro" id="IPR042779">
    <property type="entry name" value="MISP/MISP3-like"/>
</dbReference>
<feature type="region of interest" description="Disordered" evidence="1">
    <location>
        <begin position="419"/>
        <end position="445"/>
    </location>
</feature>
<feature type="region of interest" description="Disordered" evidence="1">
    <location>
        <begin position="208"/>
        <end position="372"/>
    </location>
</feature>
<dbReference type="PANTHER" id="PTHR18839">
    <property type="entry name" value="MITOTIC INTERACTOR AND SUBSTRATE OF PLK1 MISP FAMILY MEMBER"/>
    <property type="match status" value="1"/>
</dbReference>
<evidence type="ECO:0008006" key="3">
    <source>
        <dbReference type="Google" id="ProtNLM"/>
    </source>
</evidence>
<name>A0A0B6ZCQ6_9EUPU</name>
<evidence type="ECO:0000313" key="2">
    <source>
        <dbReference type="EMBL" id="CEK65490.1"/>
    </source>
</evidence>
<feature type="non-terminal residue" evidence="2">
    <location>
        <position position="445"/>
    </location>
</feature>
<feature type="compositionally biased region" description="Basic and acidic residues" evidence="1">
    <location>
        <begin position="80"/>
        <end position="90"/>
    </location>
</feature>
<evidence type="ECO:0000256" key="1">
    <source>
        <dbReference type="SAM" id="MobiDB-lite"/>
    </source>
</evidence>
<feature type="region of interest" description="Disordered" evidence="1">
    <location>
        <begin position="123"/>
        <end position="150"/>
    </location>
</feature>
<feature type="compositionally biased region" description="Basic and acidic residues" evidence="1">
    <location>
        <begin position="277"/>
        <end position="286"/>
    </location>
</feature>
<gene>
    <name evidence="2" type="primary">ORF55200</name>
</gene>
<sequence length="445" mass="51352">MFKKPVITESAIEREIRLAHEREEMLRKEKEDRQKLLEKQTNQTFVASYATSSAESESNQPAYNELAEADRNPDLWGMKQGDRQPEVRNEQDSYINPNESIIEREIRLQRERETEVAMMRKLAQKHQHPSLPQQQADHHHETLQSDQYHTHQAVQEDINHNQTKHVSNEDSVVSSSNEVENRIVRELRELKEREEEIRRLHISLNRIQINDETDGPEDVSPSGQKSSATPAFSQALSPSSQGSWQRDISSSLSSQRRESIDSTSSHSTARSTSDTIPSRRDVKVRPIADSYSDEEDQKPNYLQKQENPIEKEMRLARERENELRKQKGLPEVLNKEDNPYSSFGSDQEPRDSNSLPRPRSAAQPGDSMKKYATNRLQQELQEQKDRELILLNEGKIITTSEQHIQPLKFMEISGVEKNDGTLKRNFVTKKTTTSNNESDVHSGQQ</sequence>
<dbReference type="PANTHER" id="PTHR18839:SF0">
    <property type="entry name" value="MITOTIC INTERACTOR AND SUBSTRATE OF PLK1 ISOFORM X1-RELATED"/>
    <property type="match status" value="1"/>
</dbReference>
<dbReference type="EMBL" id="HACG01018625">
    <property type="protein sequence ID" value="CEK65490.1"/>
    <property type="molecule type" value="Transcribed_RNA"/>
</dbReference>
<feature type="compositionally biased region" description="Basic and acidic residues" evidence="1">
    <location>
        <begin position="307"/>
        <end position="325"/>
    </location>
</feature>
<dbReference type="AlphaFoldDB" id="A0A0B6ZCQ6"/>
<feature type="compositionally biased region" description="Low complexity" evidence="1">
    <location>
        <begin position="243"/>
        <end position="254"/>
    </location>
</feature>
<feature type="compositionally biased region" description="Polar residues" evidence="1">
    <location>
        <begin position="428"/>
        <end position="445"/>
    </location>
</feature>
<accession>A0A0B6ZCQ6</accession>
<proteinExistence type="predicted"/>
<feature type="compositionally biased region" description="Low complexity" evidence="1">
    <location>
        <begin position="261"/>
        <end position="275"/>
    </location>
</feature>
<feature type="region of interest" description="Disordered" evidence="1">
    <location>
        <begin position="49"/>
        <end position="90"/>
    </location>
</feature>
<organism evidence="2">
    <name type="scientific">Arion vulgaris</name>
    <dbReference type="NCBI Taxonomy" id="1028688"/>
    <lineage>
        <taxon>Eukaryota</taxon>
        <taxon>Metazoa</taxon>
        <taxon>Spiralia</taxon>
        <taxon>Lophotrochozoa</taxon>
        <taxon>Mollusca</taxon>
        <taxon>Gastropoda</taxon>
        <taxon>Heterobranchia</taxon>
        <taxon>Euthyneura</taxon>
        <taxon>Panpulmonata</taxon>
        <taxon>Eupulmonata</taxon>
        <taxon>Stylommatophora</taxon>
        <taxon>Helicina</taxon>
        <taxon>Arionoidea</taxon>
        <taxon>Arionidae</taxon>
        <taxon>Arion</taxon>
    </lineage>
</organism>
<reference evidence="2" key="1">
    <citation type="submission" date="2014-12" db="EMBL/GenBank/DDBJ databases">
        <title>Insight into the proteome of Arion vulgaris.</title>
        <authorList>
            <person name="Aradska J."/>
            <person name="Bulat T."/>
            <person name="Smidak R."/>
            <person name="Sarate P."/>
            <person name="Gangsoo J."/>
            <person name="Sialana F."/>
            <person name="Bilban M."/>
            <person name="Lubec G."/>
        </authorList>
    </citation>
    <scope>NUCLEOTIDE SEQUENCE</scope>
    <source>
        <tissue evidence="2">Skin</tissue>
    </source>
</reference>
<feature type="compositionally biased region" description="Polar residues" evidence="1">
    <location>
        <begin position="221"/>
        <end position="242"/>
    </location>
</feature>
<feature type="compositionally biased region" description="Low complexity" evidence="1">
    <location>
        <begin position="49"/>
        <end position="58"/>
    </location>
</feature>
<protein>
    <recommendedName>
        <fullName evidence="3">A-kinase anchor protein 2 C-terminal domain-containing protein</fullName>
    </recommendedName>
</protein>